<keyword evidence="4" id="KW-1185">Reference proteome</keyword>
<organism evidence="3 4">
    <name type="scientific">Amycolatopsis vastitatis</name>
    <dbReference type="NCBI Taxonomy" id="1905142"/>
    <lineage>
        <taxon>Bacteria</taxon>
        <taxon>Bacillati</taxon>
        <taxon>Actinomycetota</taxon>
        <taxon>Actinomycetes</taxon>
        <taxon>Pseudonocardiales</taxon>
        <taxon>Pseudonocardiaceae</taxon>
        <taxon>Amycolatopsis</taxon>
    </lineage>
</organism>
<dbReference type="SUPFAM" id="SSF46955">
    <property type="entry name" value="Putative DNA-binding domain"/>
    <property type="match status" value="1"/>
</dbReference>
<dbReference type="PROSITE" id="PS50937">
    <property type="entry name" value="HTH_MERR_2"/>
    <property type="match status" value="1"/>
</dbReference>
<dbReference type="OrthoDB" id="9802039at2"/>
<keyword evidence="1" id="KW-0238">DNA-binding</keyword>
<evidence type="ECO:0000313" key="3">
    <source>
        <dbReference type="EMBL" id="OXM69139.1"/>
    </source>
</evidence>
<evidence type="ECO:0000313" key="4">
    <source>
        <dbReference type="Proteomes" id="UP000215199"/>
    </source>
</evidence>
<accession>A0A229TEJ0</accession>
<dbReference type="AlphaFoldDB" id="A0A229TEJ0"/>
<comment type="caution">
    <text evidence="3">The sequence shown here is derived from an EMBL/GenBank/DDBJ whole genome shotgun (WGS) entry which is preliminary data.</text>
</comment>
<dbReference type="GO" id="GO:0003677">
    <property type="term" value="F:DNA binding"/>
    <property type="evidence" value="ECO:0007669"/>
    <property type="project" value="UniProtKB-KW"/>
</dbReference>
<reference evidence="4" key="1">
    <citation type="submission" date="2017-07" db="EMBL/GenBank/DDBJ databases">
        <title>Comparative genome mining reveals phylogenetic distribution patterns of secondary metabolites in Amycolatopsis.</title>
        <authorList>
            <person name="Adamek M."/>
            <person name="Alanjary M."/>
            <person name="Sales-Ortells H."/>
            <person name="Goodfellow M."/>
            <person name="Bull A.T."/>
            <person name="Kalinowski J."/>
            <person name="Ziemert N."/>
        </authorList>
    </citation>
    <scope>NUCLEOTIDE SEQUENCE [LARGE SCALE GENOMIC DNA]</scope>
    <source>
        <strain evidence="4">H5</strain>
    </source>
</reference>
<dbReference type="InterPro" id="IPR047057">
    <property type="entry name" value="MerR_fam"/>
</dbReference>
<dbReference type="InterPro" id="IPR000551">
    <property type="entry name" value="MerR-type_HTH_dom"/>
</dbReference>
<sequence length="142" mass="15887">MSEPTQASLSIGELADRTGVPATTLRYYDELGLVRPSARAAGRRRYATSAVRHVGMIVFLREIGFSLAEIERFIAGPSRRELIEGKLAELAEQQHRIEVARAALEHGRQCPAGEPVRCPRFWSIVEARQRGLSLEESHERAH</sequence>
<evidence type="ECO:0000259" key="2">
    <source>
        <dbReference type="PROSITE" id="PS50937"/>
    </source>
</evidence>
<evidence type="ECO:0000256" key="1">
    <source>
        <dbReference type="ARBA" id="ARBA00023125"/>
    </source>
</evidence>
<feature type="domain" description="HTH merR-type" evidence="2">
    <location>
        <begin position="8"/>
        <end position="76"/>
    </location>
</feature>
<dbReference type="SMART" id="SM00422">
    <property type="entry name" value="HTH_MERR"/>
    <property type="match status" value="1"/>
</dbReference>
<name>A0A229TEJ0_9PSEU</name>
<dbReference type="RefSeq" id="WP_093947294.1">
    <property type="nucleotide sequence ID" value="NZ_NMUL01000008.1"/>
</dbReference>
<dbReference type="InterPro" id="IPR009061">
    <property type="entry name" value="DNA-bd_dom_put_sf"/>
</dbReference>
<dbReference type="PANTHER" id="PTHR30204">
    <property type="entry name" value="REDOX-CYCLING DRUG-SENSING TRANSCRIPTIONAL ACTIVATOR SOXR"/>
    <property type="match status" value="1"/>
</dbReference>
<protein>
    <submittedName>
        <fullName evidence="3">Zn(II)-responsive transcriptional regulator</fullName>
    </submittedName>
</protein>
<proteinExistence type="predicted"/>
<dbReference type="PANTHER" id="PTHR30204:SF97">
    <property type="entry name" value="MERR FAMILY REGULATORY PROTEIN"/>
    <property type="match status" value="1"/>
</dbReference>
<dbReference type="Proteomes" id="UP000215199">
    <property type="component" value="Unassembled WGS sequence"/>
</dbReference>
<dbReference type="PRINTS" id="PR00040">
    <property type="entry name" value="HTHMERR"/>
</dbReference>
<dbReference type="GO" id="GO:0003700">
    <property type="term" value="F:DNA-binding transcription factor activity"/>
    <property type="evidence" value="ECO:0007669"/>
    <property type="project" value="InterPro"/>
</dbReference>
<dbReference type="Pfam" id="PF13411">
    <property type="entry name" value="MerR_1"/>
    <property type="match status" value="1"/>
</dbReference>
<dbReference type="Gene3D" id="1.10.1660.10">
    <property type="match status" value="1"/>
</dbReference>
<dbReference type="EMBL" id="NMUL01000008">
    <property type="protein sequence ID" value="OXM69139.1"/>
    <property type="molecule type" value="Genomic_DNA"/>
</dbReference>
<gene>
    <name evidence="3" type="ORF">CF165_10620</name>
</gene>